<organism evidence="9 10">
    <name type="scientific">Thauera sedimentorum</name>
    <dbReference type="NCBI Taxonomy" id="2767595"/>
    <lineage>
        <taxon>Bacteria</taxon>
        <taxon>Pseudomonadati</taxon>
        <taxon>Pseudomonadota</taxon>
        <taxon>Betaproteobacteria</taxon>
        <taxon>Rhodocyclales</taxon>
        <taxon>Zoogloeaceae</taxon>
        <taxon>Thauera</taxon>
    </lineage>
</organism>
<evidence type="ECO:0000256" key="1">
    <source>
        <dbReference type="ARBA" id="ARBA00001974"/>
    </source>
</evidence>
<dbReference type="PROSITE" id="PS00073">
    <property type="entry name" value="ACYL_COA_DH_2"/>
    <property type="match status" value="1"/>
</dbReference>
<comment type="similarity">
    <text evidence="2 5">Belongs to the acyl-CoA dehydrogenase family.</text>
</comment>
<protein>
    <submittedName>
        <fullName evidence="9">Isovaleryl-CoA dehydrogenase</fullName>
        <ecNumber evidence="9">1.3.8.4</ecNumber>
    </submittedName>
</protein>
<feature type="domain" description="Acyl-CoA dehydrogenase/oxidase C-terminal" evidence="6">
    <location>
        <begin position="286"/>
        <end position="445"/>
    </location>
</feature>
<accession>A0ABR9BBA9</accession>
<proteinExistence type="inferred from homology"/>
<feature type="domain" description="Acyl-CoA oxidase/dehydrogenase middle" evidence="7">
    <location>
        <begin position="179"/>
        <end position="276"/>
    </location>
</feature>
<dbReference type="SUPFAM" id="SSF47203">
    <property type="entry name" value="Acyl-CoA dehydrogenase C-terminal domain-like"/>
    <property type="match status" value="1"/>
</dbReference>
<dbReference type="Proteomes" id="UP000603602">
    <property type="component" value="Unassembled WGS sequence"/>
</dbReference>
<keyword evidence="10" id="KW-1185">Reference proteome</keyword>
<dbReference type="InterPro" id="IPR006089">
    <property type="entry name" value="Acyl-CoA_DH_CS"/>
</dbReference>
<dbReference type="InterPro" id="IPR036250">
    <property type="entry name" value="AcylCo_DH-like_C"/>
</dbReference>
<dbReference type="Gene3D" id="1.20.140.10">
    <property type="entry name" value="Butyryl-CoA Dehydrogenase, subunit A, domain 3"/>
    <property type="match status" value="1"/>
</dbReference>
<evidence type="ECO:0000256" key="2">
    <source>
        <dbReference type="ARBA" id="ARBA00009347"/>
    </source>
</evidence>
<evidence type="ECO:0000313" key="9">
    <source>
        <dbReference type="EMBL" id="MBD8503486.1"/>
    </source>
</evidence>
<sequence>MHDPRDLFNQVPPLADWNLYASDPALQEAVMREGAGWAAAALHAQGEALGRTDTLQLGEQANRHPPQHVSHDTRGRRIDRIDFHPAWNQLMSLLYADGVHCSAWMAPQHGAHVARAASFYLHGQVEAGSLCPVTMTFAAIPLLRREPALYGLLAERLAAREYDPRELPLAQKRSATLGMGLTERQGGSDLRSNTARALPVAGGGRGGEYTLSGHKWFYSAPSCDAHLVLARADEGLSCFFVPRWLDDGQLNAVHIGRLKDKLGNRSNASAEVEFHDALGILVGEPGRGIPTLIEMAAHTRLDCVLGSAALMRRALVEALHHARHRHAFGRALEAQSLMRNVLADLALESEAAVVLAMHLAAAVDADRDNGERLALARARRRILTPAAKFWVCKRAIAFTAECMEVWGGNGYVEDGPMPRLLREAPVNSIWEGSGNVMCLDVLRAIAREPDSAALLLHDLAQGCAGEPLLTHALHALTTQLQSIGDMEWQARNIASQLVLITQACLLRRHAPAEVADTFIASRFARPAGQVPGLLGDAAVAEKLLARSWRG</sequence>
<keyword evidence="4 5" id="KW-0274">FAD</keyword>
<name>A0ABR9BBA9_9RHOO</name>
<dbReference type="Pfam" id="PF00441">
    <property type="entry name" value="Acyl-CoA_dh_1"/>
    <property type="match status" value="1"/>
</dbReference>
<evidence type="ECO:0000259" key="7">
    <source>
        <dbReference type="Pfam" id="PF02770"/>
    </source>
</evidence>
<dbReference type="PANTHER" id="PTHR42707">
    <property type="entry name" value="ACYL-COA DEHYDROGENASE"/>
    <property type="match status" value="1"/>
</dbReference>
<dbReference type="PANTHER" id="PTHR42707:SF3">
    <property type="entry name" value="ACYL-COA DEHYDROGENASE AIDB-RELATED"/>
    <property type="match status" value="1"/>
</dbReference>
<dbReference type="Gene3D" id="2.40.110.20">
    <property type="match status" value="1"/>
</dbReference>
<dbReference type="InterPro" id="IPR041504">
    <property type="entry name" value="AidB_N"/>
</dbReference>
<evidence type="ECO:0000259" key="6">
    <source>
        <dbReference type="Pfam" id="PF00441"/>
    </source>
</evidence>
<dbReference type="InterPro" id="IPR009100">
    <property type="entry name" value="AcylCoA_DH/oxidase_NM_dom_sf"/>
</dbReference>
<keyword evidence="5 9" id="KW-0560">Oxidoreductase</keyword>
<dbReference type="EC" id="1.3.8.4" evidence="9"/>
<dbReference type="GO" id="GO:0008470">
    <property type="term" value="F:3-methylbutanoyl-CoA dehydrogenase activity"/>
    <property type="evidence" value="ECO:0007669"/>
    <property type="project" value="UniProtKB-EC"/>
</dbReference>
<evidence type="ECO:0000256" key="4">
    <source>
        <dbReference type="ARBA" id="ARBA00022827"/>
    </source>
</evidence>
<keyword evidence="3 5" id="KW-0285">Flavoprotein</keyword>
<dbReference type="InterPro" id="IPR052904">
    <property type="entry name" value="Acyl-CoA_dehydrogenase-like"/>
</dbReference>
<dbReference type="RefSeq" id="WP_187718318.1">
    <property type="nucleotide sequence ID" value="NZ_JACTAH010000002.1"/>
</dbReference>
<dbReference type="SUPFAM" id="SSF56645">
    <property type="entry name" value="Acyl-CoA dehydrogenase NM domain-like"/>
    <property type="match status" value="1"/>
</dbReference>
<dbReference type="Pfam" id="PF18158">
    <property type="entry name" value="AidB_N"/>
    <property type="match status" value="1"/>
</dbReference>
<comment type="caution">
    <text evidence="9">The sequence shown here is derived from an EMBL/GenBank/DDBJ whole genome shotgun (WGS) entry which is preliminary data.</text>
</comment>
<reference evidence="10" key="1">
    <citation type="submission" date="2023-07" db="EMBL/GenBank/DDBJ databases">
        <title>Thauera sp. CAU 1555 isolated from sand of Yaerae Beach.</title>
        <authorList>
            <person name="Kim W."/>
        </authorList>
    </citation>
    <scope>NUCLEOTIDE SEQUENCE [LARGE SCALE GENOMIC DNA]</scope>
    <source>
        <strain evidence="10">CAU 1555</strain>
    </source>
</reference>
<gene>
    <name evidence="9" type="ORF">IFO67_11380</name>
</gene>
<dbReference type="EMBL" id="JACYTO010000002">
    <property type="protein sequence ID" value="MBD8503486.1"/>
    <property type="molecule type" value="Genomic_DNA"/>
</dbReference>
<dbReference type="Pfam" id="PF02770">
    <property type="entry name" value="Acyl-CoA_dh_M"/>
    <property type="match status" value="1"/>
</dbReference>
<comment type="cofactor">
    <cofactor evidence="1 5">
        <name>FAD</name>
        <dbReference type="ChEBI" id="CHEBI:57692"/>
    </cofactor>
</comment>
<feature type="domain" description="Adaptive response protein AidB N-terminal" evidence="8">
    <location>
        <begin position="9"/>
        <end position="164"/>
    </location>
</feature>
<evidence type="ECO:0000256" key="5">
    <source>
        <dbReference type="RuleBase" id="RU362125"/>
    </source>
</evidence>
<dbReference type="InterPro" id="IPR006091">
    <property type="entry name" value="Acyl-CoA_Oxase/DH_mid-dom"/>
</dbReference>
<dbReference type="Gene3D" id="6.10.250.600">
    <property type="match status" value="1"/>
</dbReference>
<evidence type="ECO:0000256" key="3">
    <source>
        <dbReference type="ARBA" id="ARBA00022630"/>
    </source>
</evidence>
<evidence type="ECO:0000259" key="8">
    <source>
        <dbReference type="Pfam" id="PF18158"/>
    </source>
</evidence>
<dbReference type="InterPro" id="IPR009075">
    <property type="entry name" value="AcylCo_DH/oxidase_C"/>
</dbReference>
<dbReference type="NCBIfam" id="NF008594">
    <property type="entry name" value="PRK11561.1"/>
    <property type="match status" value="1"/>
</dbReference>
<evidence type="ECO:0000313" key="10">
    <source>
        <dbReference type="Proteomes" id="UP000603602"/>
    </source>
</evidence>